<name>A0A9N7TQL9_PLEPL</name>
<comment type="caution">
    <text evidence="1">The sequence shown here is derived from an EMBL/GenBank/DDBJ whole genome shotgun (WGS) entry which is preliminary data.</text>
</comment>
<keyword evidence="2" id="KW-1185">Reference proteome</keyword>
<organism evidence="1 2">
    <name type="scientific">Pleuronectes platessa</name>
    <name type="common">European plaice</name>
    <dbReference type="NCBI Taxonomy" id="8262"/>
    <lineage>
        <taxon>Eukaryota</taxon>
        <taxon>Metazoa</taxon>
        <taxon>Chordata</taxon>
        <taxon>Craniata</taxon>
        <taxon>Vertebrata</taxon>
        <taxon>Euteleostomi</taxon>
        <taxon>Actinopterygii</taxon>
        <taxon>Neopterygii</taxon>
        <taxon>Teleostei</taxon>
        <taxon>Neoteleostei</taxon>
        <taxon>Acanthomorphata</taxon>
        <taxon>Carangaria</taxon>
        <taxon>Pleuronectiformes</taxon>
        <taxon>Pleuronectoidei</taxon>
        <taxon>Pleuronectidae</taxon>
        <taxon>Pleuronectes</taxon>
    </lineage>
</organism>
<reference evidence="1" key="1">
    <citation type="submission" date="2020-03" db="EMBL/GenBank/DDBJ databases">
        <authorList>
            <person name="Weist P."/>
        </authorList>
    </citation>
    <scope>NUCLEOTIDE SEQUENCE</scope>
</reference>
<proteinExistence type="predicted"/>
<dbReference type="EMBL" id="CADEAL010000211">
    <property type="protein sequence ID" value="CAB1416483.1"/>
    <property type="molecule type" value="Genomic_DNA"/>
</dbReference>
<dbReference type="AlphaFoldDB" id="A0A9N7TQL9"/>
<evidence type="ECO:0000313" key="2">
    <source>
        <dbReference type="Proteomes" id="UP001153269"/>
    </source>
</evidence>
<sequence length="158" mass="17958">MDEFNNELNGLIHYSSEGPSENRCVISQLRLCIMAVQRSKRRVSTEIKTEGELIDELRLRRAGQGANGEMGSVRAGEVQVNSDTQTAGFKSLRVHHWSLLSHLEKQVQGLDLVMEYKAMFSPQTWHPPSAHQMSPHLIFPFPSADWFSILDHPCFPTR</sequence>
<evidence type="ECO:0000313" key="1">
    <source>
        <dbReference type="EMBL" id="CAB1416483.1"/>
    </source>
</evidence>
<gene>
    <name evidence="1" type="ORF">PLEPLA_LOCUS4274</name>
</gene>
<protein>
    <submittedName>
        <fullName evidence="1">Uncharacterized protein</fullName>
    </submittedName>
</protein>
<dbReference type="Proteomes" id="UP001153269">
    <property type="component" value="Unassembled WGS sequence"/>
</dbReference>
<accession>A0A9N7TQL9</accession>